<evidence type="ECO:0000313" key="8">
    <source>
        <dbReference type="EMBL" id="TLX46247.1"/>
    </source>
</evidence>
<feature type="transmembrane region" description="Helical" evidence="7">
    <location>
        <begin position="394"/>
        <end position="414"/>
    </location>
</feature>
<feature type="transmembrane region" description="Helical" evidence="7">
    <location>
        <begin position="290"/>
        <end position="312"/>
    </location>
</feature>
<feature type="transmembrane region" description="Helical" evidence="7">
    <location>
        <begin position="23"/>
        <end position="41"/>
    </location>
</feature>
<evidence type="ECO:0000256" key="7">
    <source>
        <dbReference type="SAM" id="Phobius"/>
    </source>
</evidence>
<feature type="transmembrane region" description="Helical" evidence="7">
    <location>
        <begin position="324"/>
        <end position="343"/>
    </location>
</feature>
<keyword evidence="4 7" id="KW-0812">Transmembrane</keyword>
<feature type="transmembrane region" description="Helical" evidence="7">
    <location>
        <begin position="176"/>
        <end position="198"/>
    </location>
</feature>
<dbReference type="AlphaFoldDB" id="A0A5R9Q1J2"/>
<protein>
    <recommendedName>
        <fullName evidence="10">Na+-driven multidrug efflux pump</fullName>
    </recommendedName>
</protein>
<comment type="subcellular location">
    <subcellularLocation>
        <location evidence="1">Cell membrane</location>
        <topology evidence="1">Multi-pass membrane protein</topology>
    </subcellularLocation>
</comment>
<feature type="transmembrane region" description="Helical" evidence="7">
    <location>
        <begin position="420"/>
        <end position="439"/>
    </location>
</feature>
<dbReference type="OrthoDB" id="6291398at2"/>
<accession>A0A5R9Q1J2</accession>
<feature type="transmembrane region" description="Helical" evidence="7">
    <location>
        <begin position="100"/>
        <end position="126"/>
    </location>
</feature>
<reference evidence="8 9" key="1">
    <citation type="submission" date="2018-01" db="EMBL/GenBank/DDBJ databases">
        <title>Co-occurrence of chitin degradation, pigmentation and bioactivity in marine Pseudoalteromonas.</title>
        <authorList>
            <person name="Paulsen S."/>
            <person name="Gram L."/>
            <person name="Machado H."/>
        </authorList>
    </citation>
    <scope>NUCLEOTIDE SEQUENCE [LARGE SCALE GENOMIC DNA]</scope>
    <source>
        <strain evidence="8 9">S3663</strain>
    </source>
</reference>
<dbReference type="GO" id="GO:0042910">
    <property type="term" value="F:xenobiotic transmembrane transporter activity"/>
    <property type="evidence" value="ECO:0007669"/>
    <property type="project" value="InterPro"/>
</dbReference>
<dbReference type="GO" id="GO:0015297">
    <property type="term" value="F:antiporter activity"/>
    <property type="evidence" value="ECO:0007669"/>
    <property type="project" value="InterPro"/>
</dbReference>
<keyword evidence="5 7" id="KW-1133">Transmembrane helix</keyword>
<evidence type="ECO:0000256" key="3">
    <source>
        <dbReference type="ARBA" id="ARBA00022475"/>
    </source>
</evidence>
<dbReference type="Proteomes" id="UP000309186">
    <property type="component" value="Unassembled WGS sequence"/>
</dbReference>
<keyword evidence="6 7" id="KW-0472">Membrane</keyword>
<comment type="caution">
    <text evidence="8">The sequence shown here is derived from an EMBL/GenBank/DDBJ whole genome shotgun (WGS) entry which is preliminary data.</text>
</comment>
<evidence type="ECO:0008006" key="10">
    <source>
        <dbReference type="Google" id="ProtNLM"/>
    </source>
</evidence>
<feature type="transmembrane region" description="Helical" evidence="7">
    <location>
        <begin position="61"/>
        <end position="79"/>
    </location>
</feature>
<keyword evidence="2" id="KW-0813">Transport</keyword>
<evidence type="ECO:0000256" key="5">
    <source>
        <dbReference type="ARBA" id="ARBA00022989"/>
    </source>
</evidence>
<dbReference type="InterPro" id="IPR052031">
    <property type="entry name" value="Membrane_Transporter-Flippase"/>
</dbReference>
<dbReference type="EMBL" id="PPSW01000024">
    <property type="protein sequence ID" value="TLX46247.1"/>
    <property type="molecule type" value="Genomic_DNA"/>
</dbReference>
<dbReference type="GO" id="GO:0005886">
    <property type="term" value="C:plasma membrane"/>
    <property type="evidence" value="ECO:0007669"/>
    <property type="project" value="UniProtKB-SubCell"/>
</dbReference>
<feature type="transmembrane region" description="Helical" evidence="7">
    <location>
        <begin position="250"/>
        <end position="270"/>
    </location>
</feature>
<dbReference type="Pfam" id="PF01554">
    <property type="entry name" value="MatE"/>
    <property type="match status" value="1"/>
</dbReference>
<evidence type="ECO:0000256" key="1">
    <source>
        <dbReference type="ARBA" id="ARBA00004651"/>
    </source>
</evidence>
<organism evidence="8 9">
    <name type="scientific">Pseudoalteromonas phenolica</name>
    <dbReference type="NCBI Taxonomy" id="161398"/>
    <lineage>
        <taxon>Bacteria</taxon>
        <taxon>Pseudomonadati</taxon>
        <taxon>Pseudomonadota</taxon>
        <taxon>Gammaproteobacteria</taxon>
        <taxon>Alteromonadales</taxon>
        <taxon>Pseudoalteromonadaceae</taxon>
        <taxon>Pseudoalteromonas</taxon>
    </lineage>
</organism>
<evidence type="ECO:0000256" key="6">
    <source>
        <dbReference type="ARBA" id="ARBA00023136"/>
    </source>
</evidence>
<feature type="transmembrane region" description="Helical" evidence="7">
    <location>
        <begin position="146"/>
        <end position="164"/>
    </location>
</feature>
<gene>
    <name evidence="8" type="ORF">C1E24_14570</name>
</gene>
<dbReference type="InterPro" id="IPR002528">
    <property type="entry name" value="MATE_fam"/>
</dbReference>
<proteinExistence type="predicted"/>
<feature type="transmembrane region" description="Helical" evidence="7">
    <location>
        <begin position="363"/>
        <end position="382"/>
    </location>
</feature>
<evidence type="ECO:0000313" key="9">
    <source>
        <dbReference type="Proteomes" id="UP000309186"/>
    </source>
</evidence>
<evidence type="ECO:0000256" key="4">
    <source>
        <dbReference type="ARBA" id="ARBA00022692"/>
    </source>
</evidence>
<dbReference type="PANTHER" id="PTHR43549">
    <property type="entry name" value="MULTIDRUG RESISTANCE PROTEIN YPNP-RELATED"/>
    <property type="match status" value="1"/>
</dbReference>
<name>A0A5R9Q1J2_9GAMM</name>
<keyword evidence="3" id="KW-1003">Cell membrane</keyword>
<feature type="transmembrane region" description="Helical" evidence="7">
    <location>
        <begin position="210"/>
        <end position="229"/>
    </location>
</feature>
<sequence>MKWIDTMQQSQTLCYLSASPWQLLRKTTAILLPAICILLAYDLAESSVIANTNEQLLQLYGYAQPLLVTLMAFAVALSVRTNMAMVQLVEQKNKGLFAHIRFGVFVSVAVSIFLLLTLDEILALFGLAEWLSTLSDVQSVEFTSEIMSFLTVRISTLFALVIIWQVSSALRALNDCWYSALYLLLWMMCKSIGLLVLAQHSELHLLSSLAQLHAFVDVLFAAIGLSLVFMRHKSSLFTSSKSVNGNLDTILIICQQLIPACSLALLTYIASQSDTAFIAVFALTFKIEALALLIPMVLTASLPAIVGVNYWSNNKKRAVSILKSAFYLIIAMQCVIAALLYLFQSQLFAGICPDCQQITLLKYFIQFLPISYAGLGMVMVYVSCLNAMGKSKQAMVFLAFHRLLLIPILAVLGLNLLGNMGLFIGLAVSHFIMGGFVFYQITVVYSRSSDEQNDMVQLDLQTEKT</sequence>
<dbReference type="PANTHER" id="PTHR43549:SF2">
    <property type="entry name" value="MULTIDRUG RESISTANCE PROTEIN NORM-RELATED"/>
    <property type="match status" value="1"/>
</dbReference>
<evidence type="ECO:0000256" key="2">
    <source>
        <dbReference type="ARBA" id="ARBA00022448"/>
    </source>
</evidence>